<proteinExistence type="predicted"/>
<keyword evidence="3" id="KW-1185">Reference proteome</keyword>
<feature type="compositionally biased region" description="Acidic residues" evidence="1">
    <location>
        <begin position="160"/>
        <end position="192"/>
    </location>
</feature>
<sequence>MSKVWVLLKSTEASDITETKVAGVFSVFEEAYSTAIKETLIWYEEEVSIDMEEVYSGLKSSESEIVKVISYGNSIPLNLEEVQLSSIFNHLSEWTFTLYQRQLFNHTTSKGKNVESSLKTTKSLRLVRFMITSHLVDVYEADDEEFHIQNTNENSGEYGFSEEEVEQDEEDSDLEMDVDEDELNGLLEDLEHDPEQWLELARVRGGTDSETTTQPKPGSSKS</sequence>
<feature type="region of interest" description="Disordered" evidence="1">
    <location>
        <begin position="151"/>
        <end position="222"/>
    </location>
</feature>
<comment type="caution">
    <text evidence="2">The sequence shown here is derived from an EMBL/GenBank/DDBJ whole genome shotgun (WGS) entry which is preliminary data.</text>
</comment>
<dbReference type="EMBL" id="JASJQH010000277">
    <property type="protein sequence ID" value="KAK9765372.1"/>
    <property type="molecule type" value="Genomic_DNA"/>
</dbReference>
<reference evidence="2 3" key="1">
    <citation type="submission" date="2023-04" db="EMBL/GenBank/DDBJ databases">
        <title>Genome of Basidiobolus ranarum AG-B5.</title>
        <authorList>
            <person name="Stajich J.E."/>
            <person name="Carter-House D."/>
            <person name="Gryganskyi A."/>
        </authorList>
    </citation>
    <scope>NUCLEOTIDE SEQUENCE [LARGE SCALE GENOMIC DNA]</scope>
    <source>
        <strain evidence="2 3">AG-B5</strain>
    </source>
</reference>
<evidence type="ECO:0000256" key="1">
    <source>
        <dbReference type="SAM" id="MobiDB-lite"/>
    </source>
</evidence>
<accession>A0ABR2WV23</accession>
<evidence type="ECO:0000313" key="3">
    <source>
        <dbReference type="Proteomes" id="UP001479436"/>
    </source>
</evidence>
<protein>
    <submittedName>
        <fullName evidence="2">Uncharacterized protein</fullName>
    </submittedName>
</protein>
<gene>
    <name evidence="2" type="ORF">K7432_006357</name>
</gene>
<feature type="compositionally biased region" description="Polar residues" evidence="1">
    <location>
        <begin position="208"/>
        <end position="222"/>
    </location>
</feature>
<organism evidence="2 3">
    <name type="scientific">Basidiobolus ranarum</name>
    <dbReference type="NCBI Taxonomy" id="34480"/>
    <lineage>
        <taxon>Eukaryota</taxon>
        <taxon>Fungi</taxon>
        <taxon>Fungi incertae sedis</taxon>
        <taxon>Zoopagomycota</taxon>
        <taxon>Entomophthoromycotina</taxon>
        <taxon>Basidiobolomycetes</taxon>
        <taxon>Basidiobolales</taxon>
        <taxon>Basidiobolaceae</taxon>
        <taxon>Basidiobolus</taxon>
    </lineage>
</organism>
<evidence type="ECO:0000313" key="2">
    <source>
        <dbReference type="EMBL" id="KAK9765372.1"/>
    </source>
</evidence>
<dbReference type="Proteomes" id="UP001479436">
    <property type="component" value="Unassembled WGS sequence"/>
</dbReference>
<name>A0ABR2WV23_9FUNG</name>